<dbReference type="InterPro" id="IPR017853">
    <property type="entry name" value="GH"/>
</dbReference>
<keyword evidence="2" id="KW-0326">Glycosidase</keyword>
<organism evidence="5 6">
    <name type="scientific">Pullulanibacillus camelliae</name>
    <dbReference type="NCBI Taxonomy" id="1707096"/>
    <lineage>
        <taxon>Bacteria</taxon>
        <taxon>Bacillati</taxon>
        <taxon>Bacillota</taxon>
        <taxon>Bacilli</taxon>
        <taxon>Bacillales</taxon>
        <taxon>Sporolactobacillaceae</taxon>
        <taxon>Pullulanibacillus</taxon>
    </lineage>
</organism>
<dbReference type="Gene3D" id="3.20.20.80">
    <property type="entry name" value="Glycosidases"/>
    <property type="match status" value="1"/>
</dbReference>
<accession>A0A8J2YGB4</accession>
<dbReference type="SMART" id="SM00636">
    <property type="entry name" value="Glyco_18"/>
    <property type="match status" value="1"/>
</dbReference>
<reference evidence="5" key="2">
    <citation type="submission" date="2020-09" db="EMBL/GenBank/DDBJ databases">
        <authorList>
            <person name="Sun Q."/>
            <person name="Zhou Y."/>
        </authorList>
    </citation>
    <scope>NUCLEOTIDE SEQUENCE</scope>
    <source>
        <strain evidence="5">CGMCC 1.15371</strain>
    </source>
</reference>
<evidence type="ECO:0000256" key="2">
    <source>
        <dbReference type="ARBA" id="ARBA00023295"/>
    </source>
</evidence>
<dbReference type="InterPro" id="IPR029070">
    <property type="entry name" value="Chitinase_insertion_sf"/>
</dbReference>
<keyword evidence="6" id="KW-1185">Reference proteome</keyword>
<dbReference type="CDD" id="cd02874">
    <property type="entry name" value="GH18_CFLE_spore_hydrolase"/>
    <property type="match status" value="1"/>
</dbReference>
<dbReference type="PROSITE" id="PS51782">
    <property type="entry name" value="LYSM"/>
    <property type="match status" value="2"/>
</dbReference>
<feature type="domain" description="LysM" evidence="3">
    <location>
        <begin position="52"/>
        <end position="96"/>
    </location>
</feature>
<dbReference type="PANTHER" id="PTHR46066">
    <property type="entry name" value="CHITINASE DOMAIN-CONTAINING PROTEIN 1 FAMILY MEMBER"/>
    <property type="match status" value="1"/>
</dbReference>
<dbReference type="InterPro" id="IPR036779">
    <property type="entry name" value="LysM_dom_sf"/>
</dbReference>
<dbReference type="PANTHER" id="PTHR46066:SF2">
    <property type="entry name" value="CHITINASE DOMAIN-CONTAINING PROTEIN 1"/>
    <property type="match status" value="1"/>
</dbReference>
<dbReference type="SUPFAM" id="SSF54106">
    <property type="entry name" value="LysM domain"/>
    <property type="match status" value="2"/>
</dbReference>
<dbReference type="GO" id="GO:0016798">
    <property type="term" value="F:hydrolase activity, acting on glycosyl bonds"/>
    <property type="evidence" value="ECO:0007669"/>
    <property type="project" value="UniProtKB-KW"/>
</dbReference>
<reference evidence="5" key="1">
    <citation type="journal article" date="2014" name="Int. J. Syst. Evol. Microbiol.">
        <title>Complete genome sequence of Corynebacterium casei LMG S-19264T (=DSM 44701T), isolated from a smear-ripened cheese.</title>
        <authorList>
            <consortium name="US DOE Joint Genome Institute (JGI-PGF)"/>
            <person name="Walter F."/>
            <person name="Albersmeier A."/>
            <person name="Kalinowski J."/>
            <person name="Ruckert C."/>
        </authorList>
    </citation>
    <scope>NUCLEOTIDE SEQUENCE</scope>
    <source>
        <strain evidence="5">CGMCC 1.15371</strain>
    </source>
</reference>
<dbReference type="PROSITE" id="PS51910">
    <property type="entry name" value="GH18_2"/>
    <property type="match status" value="1"/>
</dbReference>
<evidence type="ECO:0000313" key="6">
    <source>
        <dbReference type="Proteomes" id="UP000628775"/>
    </source>
</evidence>
<dbReference type="GO" id="GO:0070492">
    <property type="term" value="F:oligosaccharide binding"/>
    <property type="evidence" value="ECO:0007669"/>
    <property type="project" value="TreeGrafter"/>
</dbReference>
<dbReference type="Gene3D" id="3.10.50.10">
    <property type="match status" value="1"/>
</dbReference>
<sequence length="426" mass="47955">MMEIYVVRQGDTLANIANRFHVTVSQIIAVNEISDENQLVIGEALVIPTATRRYTVQPGDTLWMIAERVGTTVQALIQMNGLSNPEELTPGMVLIIPSHGQKPNIDTNGFIYNTGEEGAGTIRRVGRHLTYLSPFSYGIEPSGQLIPFDDNALIRAGYDEGVVPMMAISNFTSQALGSALAHTILTDTDVQEQLFNNIVKTAKYKGYQGVNIDFENVNPEDREAYNSFLEKAVEALHNAGLFVSTSLAPKTSGTQQGVLYEAHDYPAHGRIVDFVVLMTYEWGYRFGPPQAISPITQIKRVLDYAVSVIPTQKIMMGFQIYARDWLIPHEQGQEAETFSPKEARERAVQYQSAIQYDYNAQAPFYQYTDGQGRRHEVWFEDARSAQAKFDLVKAYNLRGISYWVLGYPFPQNWTLLEDNFTIQRLI</sequence>
<dbReference type="Gene3D" id="3.10.350.10">
    <property type="entry name" value="LysM domain"/>
    <property type="match status" value="2"/>
</dbReference>
<dbReference type="CDD" id="cd00118">
    <property type="entry name" value="LysM"/>
    <property type="match status" value="2"/>
</dbReference>
<feature type="domain" description="LysM" evidence="3">
    <location>
        <begin position="3"/>
        <end position="47"/>
    </location>
</feature>
<comment type="caution">
    <text evidence="5">The sequence shown here is derived from an EMBL/GenBank/DDBJ whole genome shotgun (WGS) entry which is preliminary data.</text>
</comment>
<dbReference type="GO" id="GO:0008061">
    <property type="term" value="F:chitin binding"/>
    <property type="evidence" value="ECO:0007669"/>
    <property type="project" value="InterPro"/>
</dbReference>
<dbReference type="Proteomes" id="UP000628775">
    <property type="component" value="Unassembled WGS sequence"/>
</dbReference>
<dbReference type="GO" id="GO:0005975">
    <property type="term" value="P:carbohydrate metabolic process"/>
    <property type="evidence" value="ECO:0007669"/>
    <property type="project" value="InterPro"/>
</dbReference>
<dbReference type="SUPFAM" id="SSF51445">
    <property type="entry name" value="(Trans)glycosidases"/>
    <property type="match status" value="1"/>
</dbReference>
<evidence type="ECO:0000259" key="4">
    <source>
        <dbReference type="PROSITE" id="PS51910"/>
    </source>
</evidence>
<dbReference type="InterPro" id="IPR001223">
    <property type="entry name" value="Glyco_hydro18_cat"/>
</dbReference>
<dbReference type="Pfam" id="PF01476">
    <property type="entry name" value="LysM"/>
    <property type="match status" value="2"/>
</dbReference>
<evidence type="ECO:0000256" key="1">
    <source>
        <dbReference type="ARBA" id="ARBA00022801"/>
    </source>
</evidence>
<dbReference type="EMBL" id="BMIR01000003">
    <property type="protein sequence ID" value="GGE33960.1"/>
    <property type="molecule type" value="Genomic_DNA"/>
</dbReference>
<dbReference type="InterPro" id="IPR041704">
    <property type="entry name" value="CFLE_GH18"/>
</dbReference>
<feature type="domain" description="GH18" evidence="4">
    <location>
        <begin position="107"/>
        <end position="426"/>
    </location>
</feature>
<dbReference type="GO" id="GO:0012505">
    <property type="term" value="C:endomembrane system"/>
    <property type="evidence" value="ECO:0007669"/>
    <property type="project" value="TreeGrafter"/>
</dbReference>
<proteinExistence type="predicted"/>
<dbReference type="InterPro" id="IPR011583">
    <property type="entry name" value="Chitinase_II/V-like_cat"/>
</dbReference>
<evidence type="ECO:0000259" key="3">
    <source>
        <dbReference type="PROSITE" id="PS51782"/>
    </source>
</evidence>
<evidence type="ECO:0000313" key="5">
    <source>
        <dbReference type="EMBL" id="GGE33960.1"/>
    </source>
</evidence>
<name>A0A8J2YGB4_9BACL</name>
<keyword evidence="1" id="KW-0378">Hydrolase</keyword>
<dbReference type="SMART" id="SM00257">
    <property type="entry name" value="LysM"/>
    <property type="match status" value="2"/>
</dbReference>
<protein>
    <submittedName>
        <fullName evidence="5">Spore germination protein YaaH</fullName>
    </submittedName>
</protein>
<dbReference type="InterPro" id="IPR018392">
    <property type="entry name" value="LysM"/>
</dbReference>
<dbReference type="AlphaFoldDB" id="A0A8J2YGB4"/>
<dbReference type="Pfam" id="PF00704">
    <property type="entry name" value="Glyco_hydro_18"/>
    <property type="match status" value="1"/>
</dbReference>
<gene>
    <name evidence="5" type="primary">yaaH</name>
    <name evidence="5" type="ORF">GCM10011391_10830</name>
</gene>